<dbReference type="PANTHER" id="PTHR39966">
    <property type="entry name" value="BLL2471 PROTEIN-RELATED"/>
    <property type="match status" value="1"/>
</dbReference>
<comment type="caution">
    <text evidence="2">The sequence shown here is derived from an EMBL/GenBank/DDBJ whole genome shotgun (WGS) entry which is preliminary data.</text>
</comment>
<gene>
    <name evidence="2" type="ORF">ACFSX9_02590</name>
</gene>
<dbReference type="PANTHER" id="PTHR39966:SF3">
    <property type="entry name" value="DUF438 DOMAIN-CONTAINING PROTEIN"/>
    <property type="match status" value="1"/>
</dbReference>
<keyword evidence="3" id="KW-1185">Reference proteome</keyword>
<feature type="domain" description="Hemerythrin-like" evidence="1">
    <location>
        <begin position="24"/>
        <end position="132"/>
    </location>
</feature>
<evidence type="ECO:0000313" key="2">
    <source>
        <dbReference type="EMBL" id="MFD2907614.1"/>
    </source>
</evidence>
<dbReference type="Proteomes" id="UP001597549">
    <property type="component" value="Unassembled WGS sequence"/>
</dbReference>
<sequence length="322" mass="38147">MLLKETHTKVIEGHPIHTYLVETDLIHMLIAEQNALDPKEEFQPFYNVFNQLATVEKRFERKENQLFPFLEQKGWNGPSQNMWSFHDTIREMFRIVRKNIAEKDFTSVKHNSSLIVQNIERLLGVEENVLFPNALELLTDEDWIKMRKGEDEIGWMLKEAPAKFPNIPDYIHPSQDTEIRTDVVFAENASHFDEGYMTVEQVNLLFRTLPIDLTYVDENDKVIFYNRGEERVFPRSAGVIGREVRFCHPPKSVDTVLKILEAFRKGEQNEASFWITFKERQIYIRYFAVRDDKKNYKGVIEMSQDITEIKQIDGERRLLEWK</sequence>
<accession>A0ABW5Z4D3</accession>
<dbReference type="InterPro" id="IPR035965">
    <property type="entry name" value="PAS-like_dom_sf"/>
</dbReference>
<evidence type="ECO:0000313" key="3">
    <source>
        <dbReference type="Proteomes" id="UP001597549"/>
    </source>
</evidence>
<evidence type="ECO:0000259" key="1">
    <source>
        <dbReference type="Pfam" id="PF01814"/>
    </source>
</evidence>
<dbReference type="Gene3D" id="1.20.120.520">
    <property type="entry name" value="nmb1532 protein domain like"/>
    <property type="match status" value="1"/>
</dbReference>
<dbReference type="NCBIfam" id="TIGR00229">
    <property type="entry name" value="sensory_box"/>
    <property type="match status" value="1"/>
</dbReference>
<dbReference type="Pfam" id="PF13596">
    <property type="entry name" value="PAS_10"/>
    <property type="match status" value="1"/>
</dbReference>
<organism evidence="2 3">
    <name type="scientific">Flavobacterium ardleyense</name>
    <dbReference type="NCBI Taxonomy" id="2038737"/>
    <lineage>
        <taxon>Bacteria</taxon>
        <taxon>Pseudomonadati</taxon>
        <taxon>Bacteroidota</taxon>
        <taxon>Flavobacteriia</taxon>
        <taxon>Flavobacteriales</taxon>
        <taxon>Flavobacteriaceae</taxon>
        <taxon>Flavobacterium</taxon>
    </lineage>
</organism>
<proteinExistence type="predicted"/>
<dbReference type="Pfam" id="PF01814">
    <property type="entry name" value="Hemerythrin"/>
    <property type="match status" value="1"/>
</dbReference>
<name>A0ABW5Z4D3_9FLAO</name>
<dbReference type="Gene3D" id="3.30.450.20">
    <property type="entry name" value="PAS domain"/>
    <property type="match status" value="1"/>
</dbReference>
<reference evidence="3" key="1">
    <citation type="journal article" date="2019" name="Int. J. Syst. Evol. Microbiol.">
        <title>The Global Catalogue of Microorganisms (GCM) 10K type strain sequencing project: providing services to taxonomists for standard genome sequencing and annotation.</title>
        <authorList>
            <consortium name="The Broad Institute Genomics Platform"/>
            <consortium name="The Broad Institute Genome Sequencing Center for Infectious Disease"/>
            <person name="Wu L."/>
            <person name="Ma J."/>
        </authorList>
    </citation>
    <scope>NUCLEOTIDE SEQUENCE [LARGE SCALE GENOMIC DNA]</scope>
    <source>
        <strain evidence="3">KCTC 52644</strain>
    </source>
</reference>
<dbReference type="SUPFAM" id="SSF55785">
    <property type="entry name" value="PYP-like sensor domain (PAS domain)"/>
    <property type="match status" value="1"/>
</dbReference>
<dbReference type="InterPro" id="IPR012312">
    <property type="entry name" value="Hemerythrin-like"/>
</dbReference>
<dbReference type="InterPro" id="IPR000014">
    <property type="entry name" value="PAS"/>
</dbReference>
<protein>
    <submittedName>
        <fullName evidence="2">DUF438 domain-containing protein</fullName>
    </submittedName>
</protein>
<dbReference type="RefSeq" id="WP_379804023.1">
    <property type="nucleotide sequence ID" value="NZ_JBHUOL010000006.1"/>
</dbReference>
<dbReference type="EMBL" id="JBHUOL010000006">
    <property type="protein sequence ID" value="MFD2907614.1"/>
    <property type="molecule type" value="Genomic_DNA"/>
</dbReference>